<keyword evidence="1" id="KW-0808">Transferase</keyword>
<sequence>MGFTKRQTKIIAILDRASGYTTVDALAAELQVSKRTLHNDLNAIIRASDSPIIEKKRGIGIRIQRQQSESRSANKSKETATILRVFKELLLDEQTVTIQGLADNYFVSQTSILKDLNTIRDEWLNESTVSLKSDAHGTRLVGNETQFRKTLIVFNEMVMELCGKKFQLEDADVFCQFYPEELVDSCIDVVKSFESYHLFNIATHYELNVFHALLAMSYRMWKGYHLPSERNTLKLDEVMGLKNYLVAKDLLEMLAERVSFSFTEDDIYGVSVYLQANRLEFKLSETYINETYHQVVVDIIRRMSECVHVDLTQDTTLYENAIAHFYHMVFRLKQGIHIRNPLLEDIKGEFRLMFDLTWIVLDEQCERVGIELNDDEVGFMMLHFQSALDKTMKSRKLLVVCPKGIVSSGFIVNRIRRVLPPLDIIESVSATSVERFDLDYVDLIISTIPLLDVNKPVVVVSPLITEKDLEAINHAYQEKLVLQEKETALVIKHLTPYIHPSYVFCSQEAQSMSEIVDCVAEQLLADGYVRKGYRESVLEREANGGTELATGGAVPHGSLEFVNKTIIPVWINKTPVKWGKYYVKVIIFFVLAKNDLSHAKSLLEEIFKLVKSKQFINTKLLALSEKELLILLSGGEEID</sequence>
<dbReference type="PROSITE" id="PS51099">
    <property type="entry name" value="PTS_EIIB_TYPE_2"/>
    <property type="match status" value="1"/>
</dbReference>
<dbReference type="Gene3D" id="3.40.50.2300">
    <property type="match status" value="1"/>
</dbReference>
<dbReference type="SUPFAM" id="SSF52794">
    <property type="entry name" value="PTS system IIB component-like"/>
    <property type="match status" value="1"/>
</dbReference>
<dbReference type="Pfam" id="PF00359">
    <property type="entry name" value="PTS_EIIA_2"/>
    <property type="match status" value="1"/>
</dbReference>
<evidence type="ECO:0000259" key="8">
    <source>
        <dbReference type="PROSITE" id="PS51372"/>
    </source>
</evidence>
<dbReference type="SUPFAM" id="SSF46785">
    <property type="entry name" value="Winged helix' DNA-binding domain"/>
    <property type="match status" value="1"/>
</dbReference>
<dbReference type="InterPro" id="IPR036388">
    <property type="entry name" value="WH-like_DNA-bd_sf"/>
</dbReference>
<feature type="domain" description="PTS EIIA type-2" evidence="6">
    <location>
        <begin position="496"/>
        <end position="635"/>
    </location>
</feature>
<dbReference type="SUPFAM" id="SSF55804">
    <property type="entry name" value="Phoshotransferase/anion transport protein"/>
    <property type="match status" value="1"/>
</dbReference>
<dbReference type="GO" id="GO:0008982">
    <property type="term" value="F:protein-N(PI)-phosphohistidine-sugar phosphotransferase activity"/>
    <property type="evidence" value="ECO:0007669"/>
    <property type="project" value="InterPro"/>
</dbReference>
<dbReference type="Pfam" id="PF08279">
    <property type="entry name" value="HTH_11"/>
    <property type="match status" value="1"/>
</dbReference>
<dbReference type="Gene3D" id="3.40.930.10">
    <property type="entry name" value="Mannitol-specific EII, Chain A"/>
    <property type="match status" value="1"/>
</dbReference>
<dbReference type="AlphaFoldDB" id="A0A212JX52"/>
<feature type="domain" description="PRD" evidence="8">
    <location>
        <begin position="287"/>
        <end position="394"/>
    </location>
</feature>
<dbReference type="Gene3D" id="1.10.10.10">
    <property type="entry name" value="Winged helix-like DNA-binding domain superfamily/Winged helix DNA-binding domain"/>
    <property type="match status" value="1"/>
</dbReference>
<evidence type="ECO:0000256" key="2">
    <source>
        <dbReference type="ARBA" id="ARBA00022737"/>
    </source>
</evidence>
<evidence type="ECO:0000259" key="7">
    <source>
        <dbReference type="PROSITE" id="PS51099"/>
    </source>
</evidence>
<dbReference type="InterPro" id="IPR036095">
    <property type="entry name" value="PTS_EIIB-like_sf"/>
</dbReference>
<dbReference type="Gene3D" id="1.10.1790.10">
    <property type="entry name" value="PRD domain"/>
    <property type="match status" value="1"/>
</dbReference>
<dbReference type="PROSITE" id="PS51094">
    <property type="entry name" value="PTS_EIIA_TYPE_2"/>
    <property type="match status" value="1"/>
</dbReference>
<feature type="domain" description="PTS EIIB type-2" evidence="7">
    <location>
        <begin position="395"/>
        <end position="484"/>
    </location>
</feature>
<keyword evidence="4" id="KW-0010">Activator</keyword>
<dbReference type="Pfam" id="PF05043">
    <property type="entry name" value="Mga"/>
    <property type="match status" value="1"/>
</dbReference>
<dbReference type="InterPro" id="IPR036634">
    <property type="entry name" value="PRD_sf"/>
</dbReference>
<dbReference type="GO" id="GO:0006355">
    <property type="term" value="P:regulation of DNA-templated transcription"/>
    <property type="evidence" value="ECO:0007669"/>
    <property type="project" value="InterPro"/>
</dbReference>
<dbReference type="CDD" id="cd05568">
    <property type="entry name" value="PTS_IIB_bgl_like"/>
    <property type="match status" value="1"/>
</dbReference>
<evidence type="ECO:0000256" key="4">
    <source>
        <dbReference type="ARBA" id="ARBA00023159"/>
    </source>
</evidence>
<dbReference type="PANTHER" id="PTHR30185:SF18">
    <property type="entry name" value="TRANSCRIPTIONAL REGULATOR MTLR"/>
    <property type="match status" value="1"/>
</dbReference>
<dbReference type="SUPFAM" id="SSF63520">
    <property type="entry name" value="PTS-regulatory domain, PRD"/>
    <property type="match status" value="1"/>
</dbReference>
<accession>A0A212JX52</accession>
<evidence type="ECO:0000259" key="6">
    <source>
        <dbReference type="PROSITE" id="PS51094"/>
    </source>
</evidence>
<keyword evidence="2" id="KW-0677">Repeat</keyword>
<evidence type="ECO:0000256" key="1">
    <source>
        <dbReference type="ARBA" id="ARBA00022679"/>
    </source>
</evidence>
<protein>
    <submittedName>
        <fullName evidence="9">Uncharacterized protein</fullName>
    </submittedName>
</protein>
<reference evidence="9" key="1">
    <citation type="submission" date="2016-04" db="EMBL/GenBank/DDBJ databases">
        <authorList>
            <person name="Evans L.H."/>
            <person name="Alamgir A."/>
            <person name="Owens N."/>
            <person name="Weber N.D."/>
            <person name="Virtaneva K."/>
            <person name="Barbian K."/>
            <person name="Babar A."/>
            <person name="Rosenke K."/>
        </authorList>
    </citation>
    <scope>NUCLEOTIDE SEQUENCE</scope>
    <source>
        <strain evidence="9">86</strain>
    </source>
</reference>
<dbReference type="InterPro" id="IPR002178">
    <property type="entry name" value="PTS_EIIA_type-2_dom"/>
</dbReference>
<dbReference type="InterPro" id="IPR013196">
    <property type="entry name" value="HTH_11"/>
</dbReference>
<gene>
    <name evidence="9" type="ORF">KL86CLO1_11858</name>
</gene>
<dbReference type="PROSITE" id="PS51372">
    <property type="entry name" value="PRD_2"/>
    <property type="match status" value="1"/>
</dbReference>
<proteinExistence type="predicted"/>
<dbReference type="InterPro" id="IPR007737">
    <property type="entry name" value="Mga_HTH"/>
</dbReference>
<dbReference type="Pfam" id="PF00874">
    <property type="entry name" value="PRD"/>
    <property type="match status" value="1"/>
</dbReference>
<evidence type="ECO:0000256" key="5">
    <source>
        <dbReference type="ARBA" id="ARBA00023163"/>
    </source>
</evidence>
<name>A0A212JX52_9FIRM</name>
<dbReference type="InterPro" id="IPR013011">
    <property type="entry name" value="PTS_EIIB_2"/>
</dbReference>
<keyword evidence="5" id="KW-0804">Transcription</keyword>
<dbReference type="EMBL" id="FLUN01000001">
    <property type="protein sequence ID" value="SBW04054.1"/>
    <property type="molecule type" value="Genomic_DNA"/>
</dbReference>
<dbReference type="InterPro" id="IPR011608">
    <property type="entry name" value="PRD"/>
</dbReference>
<dbReference type="PANTHER" id="PTHR30185">
    <property type="entry name" value="CRYPTIC BETA-GLUCOSIDE BGL OPERON ANTITERMINATOR"/>
    <property type="match status" value="1"/>
</dbReference>
<dbReference type="InterPro" id="IPR016152">
    <property type="entry name" value="PTrfase/Anion_transptr"/>
</dbReference>
<dbReference type="InterPro" id="IPR050661">
    <property type="entry name" value="BglG_antiterminators"/>
</dbReference>
<evidence type="ECO:0000256" key="3">
    <source>
        <dbReference type="ARBA" id="ARBA00023015"/>
    </source>
</evidence>
<evidence type="ECO:0000313" key="9">
    <source>
        <dbReference type="EMBL" id="SBW04054.1"/>
    </source>
</evidence>
<dbReference type="InterPro" id="IPR036390">
    <property type="entry name" value="WH_DNA-bd_sf"/>
</dbReference>
<organism evidence="9">
    <name type="scientific">uncultured Eubacteriales bacterium</name>
    <dbReference type="NCBI Taxonomy" id="172733"/>
    <lineage>
        <taxon>Bacteria</taxon>
        <taxon>Bacillati</taxon>
        <taxon>Bacillota</taxon>
        <taxon>Clostridia</taxon>
        <taxon>Eubacteriales</taxon>
        <taxon>environmental samples</taxon>
    </lineage>
</organism>
<keyword evidence="3" id="KW-0805">Transcription regulation</keyword>
<dbReference type="GO" id="GO:0009401">
    <property type="term" value="P:phosphoenolpyruvate-dependent sugar phosphotransferase system"/>
    <property type="evidence" value="ECO:0007669"/>
    <property type="project" value="InterPro"/>
</dbReference>